<evidence type="ECO:0000313" key="2">
    <source>
        <dbReference type="Proteomes" id="UP001364764"/>
    </source>
</evidence>
<proteinExistence type="predicted"/>
<evidence type="ECO:0000313" key="1">
    <source>
        <dbReference type="EMBL" id="WWP23941.1"/>
    </source>
</evidence>
<reference evidence="1 2" key="1">
    <citation type="submission" date="2024-02" db="EMBL/GenBank/DDBJ databases">
        <title>Complete sequences of two Paenibacillus sp. strains and one Lysinibacillus strain isolated from the environment on STAA medium highlight biotechnological potential.</title>
        <authorList>
            <person name="Attere S.A."/>
            <person name="Piche L.C."/>
            <person name="Intertaglia L."/>
            <person name="Lami R."/>
            <person name="Charette S.J."/>
            <person name="Vincent A.T."/>
        </authorList>
    </citation>
    <scope>NUCLEOTIDE SEQUENCE [LARGE SCALE GENOMIC DNA]</scope>
    <source>
        <strain evidence="1 2">Y5S-7</strain>
        <plasmid evidence="1 2">pY5S7-1</plasmid>
    </source>
</reference>
<dbReference type="RefSeq" id="WP_100526639.1">
    <property type="nucleotide sequence ID" value="NZ_CP145893.1"/>
</dbReference>
<geneLocation type="plasmid" evidence="1 2">
    <name>pY5S7-1</name>
</geneLocation>
<organism evidence="1 2">
    <name type="scientific">Paenibacillus amylolyticus</name>
    <dbReference type="NCBI Taxonomy" id="1451"/>
    <lineage>
        <taxon>Bacteria</taxon>
        <taxon>Bacillati</taxon>
        <taxon>Bacillota</taxon>
        <taxon>Bacilli</taxon>
        <taxon>Bacillales</taxon>
        <taxon>Paenibacillaceae</taxon>
        <taxon>Paenibacillus</taxon>
    </lineage>
</organism>
<keyword evidence="1" id="KW-0614">Plasmid</keyword>
<dbReference type="EMBL" id="CP145893">
    <property type="protein sequence ID" value="WWP23941.1"/>
    <property type="molecule type" value="Genomic_DNA"/>
</dbReference>
<dbReference type="AlphaFoldDB" id="A0ABD8B295"/>
<accession>A0ABD8B295</accession>
<dbReference type="Proteomes" id="UP001364764">
    <property type="component" value="Plasmid pY5S7-1"/>
</dbReference>
<gene>
    <name evidence="1" type="ORF">V6668_31615</name>
</gene>
<sequence length="63" mass="7425">MKEPERYLNKGPNVFKVVGLSFRPEKRETATENKLSIGFKIGDWNEPINFIPYFQTVDRTQLH</sequence>
<dbReference type="GeneID" id="93480122"/>
<protein>
    <submittedName>
        <fullName evidence="1">Uncharacterized protein</fullName>
    </submittedName>
</protein>
<name>A0ABD8B295_PAEAM</name>